<evidence type="ECO:0000313" key="1">
    <source>
        <dbReference type="EMBL" id="MFN6544412.1"/>
    </source>
</evidence>
<accession>A0ABW9LC36</accession>
<name>A0ABW9LC36_9MYCO</name>
<comment type="caution">
    <text evidence="1">The sequence shown here is derived from an EMBL/GenBank/DDBJ whole genome shotgun (WGS) entry which is preliminary data.</text>
</comment>
<evidence type="ECO:0008006" key="3">
    <source>
        <dbReference type="Google" id="ProtNLM"/>
    </source>
</evidence>
<organism evidence="1 2">
    <name type="scientific">Mycolicibacterium nivoides</name>
    <dbReference type="NCBI Taxonomy" id="2487344"/>
    <lineage>
        <taxon>Bacteria</taxon>
        <taxon>Bacillati</taxon>
        <taxon>Actinomycetota</taxon>
        <taxon>Actinomycetes</taxon>
        <taxon>Mycobacteriales</taxon>
        <taxon>Mycobacteriaceae</taxon>
        <taxon>Mycolicibacterium</taxon>
    </lineage>
</organism>
<dbReference type="RefSeq" id="WP_090424404.1">
    <property type="nucleotide sequence ID" value="NZ_CP034072.1"/>
</dbReference>
<protein>
    <recommendedName>
        <fullName evidence="3">Acid stress chaperone HdeA</fullName>
    </recommendedName>
</protein>
<dbReference type="GeneID" id="300558972"/>
<dbReference type="EMBL" id="JBKBDD010000004">
    <property type="protein sequence ID" value="MFN6544412.1"/>
    <property type="molecule type" value="Genomic_DNA"/>
</dbReference>
<gene>
    <name evidence="1" type="ORF">ACK4CT_14560</name>
</gene>
<reference evidence="1 2" key="1">
    <citation type="submission" date="2024-12" db="EMBL/GenBank/DDBJ databases">
        <title>The coexistence of Mycolicibacterium septicum and Mycolicibacterium nivoides in clinical samples.</title>
        <authorList>
            <person name="Wang C."/>
            <person name="Feng Y."/>
            <person name="Zong Z."/>
        </authorList>
    </citation>
    <scope>NUCLEOTIDE SEQUENCE [LARGE SCALE GENOMIC DNA]</scope>
    <source>
        <strain evidence="1 2">120309</strain>
    </source>
</reference>
<sequence>MKRSVSVLLSGLATGLVLVGCSPAITGGDTKCKDFIGQDEKTQNEAVSKMLKDEKGTDAAQLEITGTRLAVQTFCQTVGKQDSKIKEAPHLS</sequence>
<keyword evidence="2" id="KW-1185">Reference proteome</keyword>
<dbReference type="PROSITE" id="PS51257">
    <property type="entry name" value="PROKAR_LIPOPROTEIN"/>
    <property type="match status" value="1"/>
</dbReference>
<evidence type="ECO:0000313" key="2">
    <source>
        <dbReference type="Proteomes" id="UP001635816"/>
    </source>
</evidence>
<dbReference type="Proteomes" id="UP001635816">
    <property type="component" value="Unassembled WGS sequence"/>
</dbReference>
<proteinExistence type="predicted"/>